<dbReference type="Proteomes" id="UP001058650">
    <property type="component" value="Chromosome"/>
</dbReference>
<gene>
    <name evidence="1" type="ORF">NYR52_00300</name>
</gene>
<evidence type="ECO:0000313" key="2">
    <source>
        <dbReference type="Proteomes" id="UP001058650"/>
    </source>
</evidence>
<name>A0ABY5U544_LACSH</name>
<sequence length="73" mass="8439">MIENGLVKVEQTVKEAAEKIEDEKERTVLECILDGERIGMIAHHVGLSWQKVNEIKRKILKKMAWEIYCDGIT</sequence>
<organism evidence="1 2">
    <name type="scientific">Laceyella sacchari</name>
    <name type="common">Thermoactinomyces thalpophilus</name>
    <dbReference type="NCBI Taxonomy" id="37482"/>
    <lineage>
        <taxon>Bacteria</taxon>
        <taxon>Bacillati</taxon>
        <taxon>Bacillota</taxon>
        <taxon>Bacilli</taxon>
        <taxon>Bacillales</taxon>
        <taxon>Thermoactinomycetaceae</taxon>
        <taxon>Laceyella</taxon>
    </lineage>
</organism>
<reference evidence="1" key="1">
    <citation type="submission" date="2022-08" db="EMBL/GenBank/DDBJ databases">
        <title>The complete genome sequence of the thermophilic bacterium Laceyella sacchari FBKL4.010 reveals the basis for tetramethylpyrazine biosynthesis in Moutai-flavor Daqu.</title>
        <authorList>
            <person name="Li D."/>
            <person name="Huang W."/>
            <person name="Wang C."/>
            <person name="Qiu S."/>
        </authorList>
    </citation>
    <scope>NUCLEOTIDE SEQUENCE</scope>
    <source>
        <strain evidence="1">FBKL4.014</strain>
    </source>
</reference>
<keyword evidence="2" id="KW-1185">Reference proteome</keyword>
<dbReference type="EMBL" id="CP103866">
    <property type="protein sequence ID" value="UWE03705.1"/>
    <property type="molecule type" value="Genomic_DNA"/>
</dbReference>
<protein>
    <submittedName>
        <fullName evidence="1">LuxR C-terminal-related transcriptional regulator</fullName>
    </submittedName>
</protein>
<evidence type="ECO:0000313" key="1">
    <source>
        <dbReference type="EMBL" id="UWE03705.1"/>
    </source>
</evidence>
<proteinExistence type="predicted"/>
<dbReference type="RefSeq" id="WP_158283330.1">
    <property type="nucleotide sequence ID" value="NZ_CP103866.1"/>
</dbReference>
<accession>A0ABY5U544</accession>